<evidence type="ECO:0000313" key="2">
    <source>
        <dbReference type="EMBL" id="KAJ7743789.1"/>
    </source>
</evidence>
<feature type="compositionally biased region" description="Basic and acidic residues" evidence="1">
    <location>
        <begin position="22"/>
        <end position="36"/>
    </location>
</feature>
<dbReference type="Proteomes" id="UP001215598">
    <property type="component" value="Unassembled WGS sequence"/>
</dbReference>
<evidence type="ECO:0000256" key="1">
    <source>
        <dbReference type="SAM" id="MobiDB-lite"/>
    </source>
</evidence>
<proteinExistence type="predicted"/>
<feature type="region of interest" description="Disordered" evidence="1">
    <location>
        <begin position="1"/>
        <end position="40"/>
    </location>
</feature>
<comment type="caution">
    <text evidence="2">The sequence shown here is derived from an EMBL/GenBank/DDBJ whole genome shotgun (WGS) entry which is preliminary data.</text>
</comment>
<dbReference type="EMBL" id="JARKIB010000089">
    <property type="protein sequence ID" value="KAJ7743789.1"/>
    <property type="molecule type" value="Genomic_DNA"/>
</dbReference>
<dbReference type="AlphaFoldDB" id="A0AAD7IIA7"/>
<feature type="compositionally biased region" description="Acidic residues" evidence="1">
    <location>
        <begin position="1"/>
        <end position="12"/>
    </location>
</feature>
<keyword evidence="3" id="KW-1185">Reference proteome</keyword>
<accession>A0AAD7IIA7</accession>
<protein>
    <submittedName>
        <fullName evidence="2">Uncharacterized protein</fullName>
    </submittedName>
</protein>
<evidence type="ECO:0000313" key="3">
    <source>
        <dbReference type="Proteomes" id="UP001215598"/>
    </source>
</evidence>
<reference evidence="2" key="1">
    <citation type="submission" date="2023-03" db="EMBL/GenBank/DDBJ databases">
        <title>Massive genome expansion in bonnet fungi (Mycena s.s.) driven by repeated elements and novel gene families across ecological guilds.</title>
        <authorList>
            <consortium name="Lawrence Berkeley National Laboratory"/>
            <person name="Harder C.B."/>
            <person name="Miyauchi S."/>
            <person name="Viragh M."/>
            <person name="Kuo A."/>
            <person name="Thoen E."/>
            <person name="Andreopoulos B."/>
            <person name="Lu D."/>
            <person name="Skrede I."/>
            <person name="Drula E."/>
            <person name="Henrissat B."/>
            <person name="Morin E."/>
            <person name="Kohler A."/>
            <person name="Barry K."/>
            <person name="LaButti K."/>
            <person name="Morin E."/>
            <person name="Salamov A."/>
            <person name="Lipzen A."/>
            <person name="Mereny Z."/>
            <person name="Hegedus B."/>
            <person name="Baldrian P."/>
            <person name="Stursova M."/>
            <person name="Weitz H."/>
            <person name="Taylor A."/>
            <person name="Grigoriev I.V."/>
            <person name="Nagy L.G."/>
            <person name="Martin F."/>
            <person name="Kauserud H."/>
        </authorList>
    </citation>
    <scope>NUCLEOTIDE SEQUENCE</scope>
    <source>
        <strain evidence="2">CBHHK182m</strain>
    </source>
</reference>
<name>A0AAD7IIA7_9AGAR</name>
<sequence length="184" mass="21197">MPSVNDSEEDEWTTVPIRRRAKDRDTWSPPRPHTEWPTRPPGCDITPYTWIPGTWYTDSTLRWPWSTDWENWEGLAYYMLFDGKPMVERMFNETFDVGTIEPLAYVGSKRRGLSLQRQRTILPLARLRSHRPSVGFHFAKRVSGACVDERAAPNAGCGRTTAPSRNMRAMVLEIKSCRVPALTN</sequence>
<organism evidence="2 3">
    <name type="scientific">Mycena metata</name>
    <dbReference type="NCBI Taxonomy" id="1033252"/>
    <lineage>
        <taxon>Eukaryota</taxon>
        <taxon>Fungi</taxon>
        <taxon>Dikarya</taxon>
        <taxon>Basidiomycota</taxon>
        <taxon>Agaricomycotina</taxon>
        <taxon>Agaricomycetes</taxon>
        <taxon>Agaricomycetidae</taxon>
        <taxon>Agaricales</taxon>
        <taxon>Marasmiineae</taxon>
        <taxon>Mycenaceae</taxon>
        <taxon>Mycena</taxon>
    </lineage>
</organism>
<gene>
    <name evidence="2" type="ORF">B0H16DRAFT_1463461</name>
</gene>